<feature type="compositionally biased region" description="Low complexity" evidence="1">
    <location>
        <begin position="596"/>
        <end position="612"/>
    </location>
</feature>
<organism evidence="2 3">
    <name type="scientific">Armadillidium nasatum</name>
    <dbReference type="NCBI Taxonomy" id="96803"/>
    <lineage>
        <taxon>Eukaryota</taxon>
        <taxon>Metazoa</taxon>
        <taxon>Ecdysozoa</taxon>
        <taxon>Arthropoda</taxon>
        <taxon>Crustacea</taxon>
        <taxon>Multicrustacea</taxon>
        <taxon>Malacostraca</taxon>
        <taxon>Eumalacostraca</taxon>
        <taxon>Peracarida</taxon>
        <taxon>Isopoda</taxon>
        <taxon>Oniscidea</taxon>
        <taxon>Crinocheta</taxon>
        <taxon>Armadillidiidae</taxon>
        <taxon>Armadillidium</taxon>
    </lineage>
</organism>
<sequence length="1359" mass="142524">DGRKKRKRKPIDSLGNSPSTHCPSIELVSPNSQGVFLNHSVQQQQQQQQDLSVMHLQQQQQLQQQQFYQQSQNQKWNGMNTGSRIMVPNTGAMPLCQGNLDNYTNGNISQGCSTVSHRPPHPTQFGSQQHNQTCCDTHQCYSSHHHRAKMMHQPMRFAFGAMNRPSFCRIPGMAGSQNNCMSQHPMQQFTHHQMMVGNRLPAPIANNTICRLPINGAASMPMLDSGNVSQGNNCQISLQESFTSHKTSQPEEGEKRRRGNSSRAKKKAKLNLERISPSINVDIRNLRSENAISPHTGPGPPLHSASVGLQNSSNENQVEGFPPSSEVSSASQGSLPVSGPSFMEDPNGYLAQQTVLLNNTMSGGGVGQFSPQGCRLSPRPSTSLQNLLPPPIPPKGPNSQNSVSSDLKTSASPAVVPLPSNVPLPARVSKANSNNININSASYTCSASSASGSLCSSVHSKSWSGCLNNNKNCNNLNKSRTEALESQEKTNSVIATAESSCIQHTVTVTYTTSSVTTTCGSLSNSPQSSQEAIIVNEVLPDDHAEIPSTTETETHICTSSKIPKISSSNASDSPPLKKIDSNSTKSVDVQIKTDISDSFKSSTKSRSGSNLSPEAANKPLTPGPAESTMATQSPLEMVQNIVSSIPLPASSEDLNSLSGKSSSLHSSQLVTEQPQSIHNLPQAMTGPHVYSMTGGNNVTGVMYNPGGNSSNMIRGPTPLVLHGAAPAGSIPPGVFVSNSGNMVVVTSPFNTKVSMAAPVVCSNVSGLSSMVGVQAVPQVQVQPSLANVQSHQLQPHLQQIQPVQPVVQFVNTFATMQAPVIIQNGSNIIQSPSGVISGPGGVIGPTSIIPSSSQTFVTSQPLLAVDSSTHSSHVQVTHVVPPATSEGSDDSSGNRLTPVATPASTPTTPLSNQGSEASPSGSSTGSGRKRKRRRNTSTPQNSHQQSPQQHLVPAIIMGKQIPQQMVVSGSQISQVAPYGNLAGTQVATVATMSGNGTVASGNQMLTTTGQAPNSINVVQMVGGPVTGPLPVHVQHPHTILVPSTAAPAPGVLINQLPDGTFVSTDPSSGVSYPVQLQISGSHIVGVTPLGNPNSNPGGVTSVPGPSSIPQGTVVAVRHPHSSSCPTPHTSTIGANAKIIRISPGVSTSQPETLVSNVYGVSACPNLPPTGIITAPVEAEFNSNSSASLSHHVPQGNQNEENLHSVIVGNTNATLLQRKTTTIVAQQTTVVATQGGLMGTHSSVSTQTPGLIGENDVSSSDCVASSRPIRDVLESPSHQSAEVTTTRQDEDMSTPESVLVSPQGQSSPESSKRILSSRNSDQVQEPHSASAASTDSGRNIIVLWGSHRGHPYWPAQALHQ</sequence>
<feature type="compositionally biased region" description="Polar residues" evidence="1">
    <location>
        <begin position="548"/>
        <end position="572"/>
    </location>
</feature>
<proteinExistence type="predicted"/>
<feature type="region of interest" description="Disordered" evidence="1">
    <location>
        <begin position="241"/>
        <end position="273"/>
    </location>
</feature>
<feature type="region of interest" description="Disordered" evidence="1">
    <location>
        <begin position="548"/>
        <end position="629"/>
    </location>
</feature>
<feature type="compositionally biased region" description="Polar residues" evidence="1">
    <location>
        <begin position="325"/>
        <end position="335"/>
    </location>
</feature>
<feature type="compositionally biased region" description="Basic residues" evidence="1">
    <location>
        <begin position="256"/>
        <end position="269"/>
    </location>
</feature>
<gene>
    <name evidence="2" type="ORF">Anas_00272</name>
</gene>
<evidence type="ECO:0000256" key="1">
    <source>
        <dbReference type="SAM" id="MobiDB-lite"/>
    </source>
</evidence>
<feature type="non-terminal residue" evidence="2">
    <location>
        <position position="1"/>
    </location>
</feature>
<feature type="region of interest" description="Disordered" evidence="1">
    <location>
        <begin position="1"/>
        <end position="24"/>
    </location>
</feature>
<evidence type="ECO:0000313" key="3">
    <source>
        <dbReference type="Proteomes" id="UP000326759"/>
    </source>
</evidence>
<dbReference type="Proteomes" id="UP000326759">
    <property type="component" value="Unassembled WGS sequence"/>
</dbReference>
<reference evidence="2 3" key="1">
    <citation type="journal article" date="2019" name="PLoS Biol.">
        <title>Sex chromosomes control vertical transmission of feminizing Wolbachia symbionts in an isopod.</title>
        <authorList>
            <person name="Becking T."/>
            <person name="Chebbi M.A."/>
            <person name="Giraud I."/>
            <person name="Moumen B."/>
            <person name="Laverre T."/>
            <person name="Caubet Y."/>
            <person name="Peccoud J."/>
            <person name="Gilbert C."/>
            <person name="Cordaux R."/>
        </authorList>
    </citation>
    <scope>NUCLEOTIDE SEQUENCE [LARGE SCALE GENOMIC DNA]</scope>
    <source>
        <strain evidence="2">ANa2</strain>
        <tissue evidence="2">Whole body excluding digestive tract and cuticle</tissue>
    </source>
</reference>
<feature type="compositionally biased region" description="Polar residues" evidence="1">
    <location>
        <begin position="1293"/>
        <end position="1333"/>
    </location>
</feature>
<feature type="compositionally biased region" description="Low complexity" evidence="1">
    <location>
        <begin position="896"/>
        <end position="911"/>
    </location>
</feature>
<feature type="non-terminal residue" evidence="2">
    <location>
        <position position="1359"/>
    </location>
</feature>
<protein>
    <submittedName>
        <fullName evidence="2">Uncharacterized protein</fullName>
    </submittedName>
</protein>
<keyword evidence="3" id="KW-1185">Reference proteome</keyword>
<accession>A0A5N5TGA6</accession>
<dbReference type="OrthoDB" id="6375773at2759"/>
<feature type="region of interest" description="Disordered" evidence="1">
    <location>
        <begin position="880"/>
        <end position="949"/>
    </location>
</feature>
<feature type="region of interest" description="Disordered" evidence="1">
    <location>
        <begin position="362"/>
        <end position="411"/>
    </location>
</feature>
<feature type="region of interest" description="Disordered" evidence="1">
    <location>
        <begin position="1273"/>
        <end position="1333"/>
    </location>
</feature>
<feature type="compositionally biased region" description="Polar residues" evidence="1">
    <location>
        <begin position="1239"/>
        <end position="1248"/>
    </location>
</feature>
<name>A0A5N5TGA6_9CRUS</name>
<feature type="compositionally biased region" description="Polar residues" evidence="1">
    <location>
        <begin position="307"/>
        <end position="317"/>
    </location>
</feature>
<evidence type="ECO:0000313" key="2">
    <source>
        <dbReference type="EMBL" id="KAB7505582.1"/>
    </source>
</evidence>
<feature type="compositionally biased region" description="Polar residues" evidence="1">
    <location>
        <begin position="398"/>
        <end position="411"/>
    </location>
</feature>
<feature type="region of interest" description="Disordered" evidence="1">
    <location>
        <begin position="290"/>
        <end position="346"/>
    </location>
</feature>
<feature type="region of interest" description="Disordered" evidence="1">
    <location>
        <begin position="1237"/>
        <end position="1261"/>
    </location>
</feature>
<comment type="caution">
    <text evidence="2">The sequence shown here is derived from an EMBL/GenBank/DDBJ whole genome shotgun (WGS) entry which is preliminary data.</text>
</comment>
<feature type="compositionally biased region" description="Polar residues" evidence="1">
    <location>
        <begin position="1275"/>
        <end position="1285"/>
    </location>
</feature>
<dbReference type="EMBL" id="SEYY01001194">
    <property type="protein sequence ID" value="KAB7505582.1"/>
    <property type="molecule type" value="Genomic_DNA"/>
</dbReference>
<feature type="compositionally biased region" description="Low complexity" evidence="1">
    <location>
        <begin position="936"/>
        <end position="949"/>
    </location>
</feature>